<evidence type="ECO:0000313" key="17">
    <source>
        <dbReference type="EnsemblMetazoa" id="CPIJ007658-PA"/>
    </source>
</evidence>
<reference evidence="16" key="1">
    <citation type="submission" date="2007-03" db="EMBL/GenBank/DDBJ databases">
        <title>Annotation of Culex pipiens quinquefasciatus.</title>
        <authorList>
            <consortium name="The Broad Institute Genome Sequencing Platform"/>
            <person name="Atkinson P.W."/>
            <person name="Hemingway J."/>
            <person name="Christensen B.M."/>
            <person name="Higgs S."/>
            <person name="Kodira C."/>
            <person name="Hannick L."/>
            <person name="Megy K."/>
            <person name="O'Leary S."/>
            <person name="Pearson M."/>
            <person name="Haas B.J."/>
            <person name="Mauceli E."/>
            <person name="Wortman J.R."/>
            <person name="Lee N.H."/>
            <person name="Guigo R."/>
            <person name="Stanke M."/>
            <person name="Alvarado L."/>
            <person name="Amedeo P."/>
            <person name="Antoine C.H."/>
            <person name="Arensburger P."/>
            <person name="Bidwell S.L."/>
            <person name="Crawford M."/>
            <person name="Camaro F."/>
            <person name="Devon K."/>
            <person name="Engels R."/>
            <person name="Hammond M."/>
            <person name="Howarth C."/>
            <person name="Koehrsen M."/>
            <person name="Lawson D."/>
            <person name="Montgomery P."/>
            <person name="Nene V."/>
            <person name="Nusbaum C."/>
            <person name="Puiu D."/>
            <person name="Romero-Severson J."/>
            <person name="Severson D.W."/>
            <person name="Shumway M."/>
            <person name="Sisk P."/>
            <person name="Stolte C."/>
            <person name="Zeng Q."/>
            <person name="Eisenstadt E."/>
            <person name="Fraser-Liggett C."/>
            <person name="Strausberg R."/>
            <person name="Galagan J."/>
            <person name="Birren B."/>
            <person name="Collins F.H."/>
        </authorList>
    </citation>
    <scope>NUCLEOTIDE SEQUENCE [LARGE SCALE GENOMIC DNA]</scope>
    <source>
        <strain evidence="16">JHB</strain>
    </source>
</reference>
<dbReference type="SMART" id="SM00341">
    <property type="entry name" value="HRDC"/>
    <property type="match status" value="1"/>
</dbReference>
<evidence type="ECO:0000256" key="3">
    <source>
        <dbReference type="ARBA" id="ARBA00022741"/>
    </source>
</evidence>
<dbReference type="Proteomes" id="UP000002320">
    <property type="component" value="Unassembled WGS sequence"/>
</dbReference>
<dbReference type="Gene3D" id="1.10.150.80">
    <property type="entry name" value="HRDC domain"/>
    <property type="match status" value="1"/>
</dbReference>
<name>B0WKF2_CULQU</name>
<dbReference type="InterPro" id="IPR002121">
    <property type="entry name" value="HRDC_dom"/>
</dbReference>
<keyword evidence="18" id="KW-1185">Reference proteome</keyword>
<dbReference type="CDD" id="cd18017">
    <property type="entry name" value="DEXHc_RecQ3"/>
    <property type="match status" value="1"/>
</dbReference>
<dbReference type="InterPro" id="IPR032284">
    <property type="entry name" value="RecQ_Zn-bd"/>
</dbReference>
<accession>B0WKF2</accession>
<dbReference type="GO" id="GO:0005524">
    <property type="term" value="F:ATP binding"/>
    <property type="evidence" value="ECO:0007669"/>
    <property type="project" value="UniProtKB-KW"/>
</dbReference>
<dbReference type="PROSITE" id="PS50967">
    <property type="entry name" value="HRDC"/>
    <property type="match status" value="1"/>
</dbReference>
<dbReference type="EC" id="5.6.2.4" evidence="10"/>
<dbReference type="Pfam" id="PF00270">
    <property type="entry name" value="DEAD"/>
    <property type="match status" value="1"/>
</dbReference>
<feature type="domain" description="Helicase ATP-binding" evidence="14">
    <location>
        <begin position="33"/>
        <end position="199"/>
    </location>
</feature>
<dbReference type="PANTHER" id="PTHR13710">
    <property type="entry name" value="DNA HELICASE RECQ FAMILY MEMBER"/>
    <property type="match status" value="1"/>
</dbReference>
<dbReference type="HOGENOM" id="CLU_001103_14_3_1"/>
<dbReference type="PROSITE" id="PS51194">
    <property type="entry name" value="HELICASE_CTER"/>
    <property type="match status" value="1"/>
</dbReference>
<evidence type="ECO:0000256" key="5">
    <source>
        <dbReference type="ARBA" id="ARBA00022806"/>
    </source>
</evidence>
<dbReference type="VEuPathDB" id="VectorBase:CPIJ007658"/>
<dbReference type="Pfam" id="PF00271">
    <property type="entry name" value="Helicase_C"/>
    <property type="match status" value="1"/>
</dbReference>
<dbReference type="GO" id="GO:0000723">
    <property type="term" value="P:telomere maintenance"/>
    <property type="evidence" value="ECO:0007669"/>
    <property type="project" value="TreeGrafter"/>
</dbReference>
<evidence type="ECO:0000256" key="8">
    <source>
        <dbReference type="ARBA" id="ARBA00023235"/>
    </source>
</evidence>
<dbReference type="GO" id="GO:0016787">
    <property type="term" value="F:hydrolase activity"/>
    <property type="evidence" value="ECO:0007669"/>
    <property type="project" value="UniProtKB-KW"/>
</dbReference>
<comment type="similarity">
    <text evidence="2">Belongs to the helicase family. RecQ subfamily.</text>
</comment>
<dbReference type="Gene3D" id="1.10.10.10">
    <property type="entry name" value="Winged helix-like DNA-binding domain superfamily/Winged helix DNA-binding domain"/>
    <property type="match status" value="1"/>
</dbReference>
<dbReference type="SMART" id="SM00487">
    <property type="entry name" value="DEXDc"/>
    <property type="match status" value="1"/>
</dbReference>
<evidence type="ECO:0000259" key="13">
    <source>
        <dbReference type="PROSITE" id="PS50967"/>
    </source>
</evidence>
<dbReference type="NCBIfam" id="TIGR00614">
    <property type="entry name" value="recQ_fam"/>
    <property type="match status" value="1"/>
</dbReference>
<dbReference type="EMBL" id="DS231971">
    <property type="protein sequence ID" value="EDS29771.1"/>
    <property type="molecule type" value="Genomic_DNA"/>
</dbReference>
<evidence type="ECO:0000256" key="2">
    <source>
        <dbReference type="ARBA" id="ARBA00005446"/>
    </source>
</evidence>
<dbReference type="InterPro" id="IPR029491">
    <property type="entry name" value="Helicase_HTH"/>
</dbReference>
<proteinExistence type="inferred from homology"/>
<dbReference type="InterPro" id="IPR036390">
    <property type="entry name" value="WH_DNA-bd_sf"/>
</dbReference>
<dbReference type="CDD" id="cd18794">
    <property type="entry name" value="SF2_C_RecQ"/>
    <property type="match status" value="1"/>
</dbReference>
<dbReference type="eggNOG" id="KOG0351">
    <property type="taxonomic scope" value="Eukaryota"/>
</dbReference>
<dbReference type="SMART" id="SM00490">
    <property type="entry name" value="HELICc"/>
    <property type="match status" value="1"/>
</dbReference>
<dbReference type="SMART" id="SM00956">
    <property type="entry name" value="RQC"/>
    <property type="match status" value="1"/>
</dbReference>
<dbReference type="InterPro" id="IPR011545">
    <property type="entry name" value="DEAD/DEAH_box_helicase_dom"/>
</dbReference>
<dbReference type="Pfam" id="PF00570">
    <property type="entry name" value="HRDC"/>
    <property type="match status" value="1"/>
</dbReference>
<evidence type="ECO:0000256" key="7">
    <source>
        <dbReference type="ARBA" id="ARBA00023125"/>
    </source>
</evidence>
<dbReference type="SUPFAM" id="SSF46785">
    <property type="entry name" value="Winged helix' DNA-binding domain"/>
    <property type="match status" value="1"/>
</dbReference>
<dbReference type="SUPFAM" id="SSF47819">
    <property type="entry name" value="HRDC-like"/>
    <property type="match status" value="1"/>
</dbReference>
<dbReference type="VEuPathDB" id="VectorBase:CQUJHB003776"/>
<dbReference type="SUPFAM" id="SSF52540">
    <property type="entry name" value="P-loop containing nucleoside triphosphate hydrolases"/>
    <property type="match status" value="1"/>
</dbReference>
<reference evidence="17" key="2">
    <citation type="submission" date="2021-02" db="UniProtKB">
        <authorList>
            <consortium name="EnsemblMetazoa"/>
        </authorList>
    </citation>
    <scope>IDENTIFICATION</scope>
    <source>
        <strain evidence="17">JHB</strain>
    </source>
</reference>
<dbReference type="OMA" id="VGLTHEI"/>
<dbReference type="KEGG" id="cqu:CpipJ_CPIJ007658"/>
<dbReference type="PROSITE" id="PS51192">
    <property type="entry name" value="HELICASE_ATP_BIND_1"/>
    <property type="match status" value="1"/>
</dbReference>
<dbReference type="GO" id="GO:0006260">
    <property type="term" value="P:DNA replication"/>
    <property type="evidence" value="ECO:0007669"/>
    <property type="project" value="InterPro"/>
</dbReference>
<dbReference type="STRING" id="7176.B0WKF2"/>
<dbReference type="GO" id="GO:0005737">
    <property type="term" value="C:cytoplasm"/>
    <property type="evidence" value="ECO:0007669"/>
    <property type="project" value="TreeGrafter"/>
</dbReference>
<keyword evidence="5 16" id="KW-0347">Helicase</keyword>
<dbReference type="EnsemblMetazoa" id="CPIJ007658-RA">
    <property type="protein sequence ID" value="CPIJ007658-PA"/>
    <property type="gene ID" value="CPIJ007658"/>
</dbReference>
<dbReference type="InterPro" id="IPR004589">
    <property type="entry name" value="DNA_helicase_ATP-dep_RecQ"/>
</dbReference>
<evidence type="ECO:0000313" key="18">
    <source>
        <dbReference type="Proteomes" id="UP000002320"/>
    </source>
</evidence>
<dbReference type="Gene3D" id="3.40.50.300">
    <property type="entry name" value="P-loop containing nucleotide triphosphate hydrolases"/>
    <property type="match status" value="2"/>
</dbReference>
<dbReference type="GO" id="GO:0005654">
    <property type="term" value="C:nucleoplasm"/>
    <property type="evidence" value="ECO:0007669"/>
    <property type="project" value="TreeGrafter"/>
</dbReference>
<dbReference type="GO" id="GO:0009378">
    <property type="term" value="F:four-way junction helicase activity"/>
    <property type="evidence" value="ECO:0007669"/>
    <property type="project" value="TreeGrafter"/>
</dbReference>
<evidence type="ECO:0000256" key="12">
    <source>
        <dbReference type="SAM" id="MobiDB-lite"/>
    </source>
</evidence>
<dbReference type="InterPro" id="IPR001650">
    <property type="entry name" value="Helicase_C-like"/>
</dbReference>
<feature type="region of interest" description="Disordered" evidence="12">
    <location>
        <begin position="583"/>
        <end position="605"/>
    </location>
</feature>
<evidence type="ECO:0000256" key="11">
    <source>
        <dbReference type="ARBA" id="ARBA00049360"/>
    </source>
</evidence>
<keyword evidence="7" id="KW-0238">DNA-binding</keyword>
<dbReference type="FunFam" id="3.40.50.300:FF:001456">
    <property type="entry name" value="ATP-dependent DNA helicase"/>
    <property type="match status" value="1"/>
</dbReference>
<evidence type="ECO:0000256" key="6">
    <source>
        <dbReference type="ARBA" id="ARBA00022840"/>
    </source>
</evidence>
<dbReference type="AlphaFoldDB" id="B0WKF2"/>
<feature type="domain" description="Helicase C-terminal" evidence="15">
    <location>
        <begin position="225"/>
        <end position="373"/>
    </location>
</feature>
<dbReference type="OrthoDB" id="10261556at2759"/>
<dbReference type="Pfam" id="PF14493">
    <property type="entry name" value="HTH_40"/>
    <property type="match status" value="1"/>
</dbReference>
<dbReference type="PANTHER" id="PTHR13710:SF120">
    <property type="entry name" value="BIFUNCTIONAL 3'-5' EXONUCLEASE_ATP-DEPENDENT HELICASE WRN"/>
    <property type="match status" value="1"/>
</dbReference>
<protein>
    <recommendedName>
        <fullName evidence="10">DNA 3'-5' helicase</fullName>
        <ecNumber evidence="10">5.6.2.4</ecNumber>
    </recommendedName>
</protein>
<evidence type="ECO:0000259" key="15">
    <source>
        <dbReference type="PROSITE" id="PS51194"/>
    </source>
</evidence>
<dbReference type="FunFam" id="3.40.50.300:FF:001389">
    <property type="entry name" value="ATP-dependent DNA helicase RecQ"/>
    <property type="match status" value="1"/>
</dbReference>
<dbReference type="InterPro" id="IPR010997">
    <property type="entry name" value="HRDC-like_sf"/>
</dbReference>
<dbReference type="GO" id="GO:0005694">
    <property type="term" value="C:chromosome"/>
    <property type="evidence" value="ECO:0007669"/>
    <property type="project" value="TreeGrafter"/>
</dbReference>
<comment type="catalytic activity">
    <reaction evidence="9">
        <text>Couples ATP hydrolysis with the unwinding of duplex DNA by translocating in the 3'-5' direction.</text>
        <dbReference type="EC" id="5.6.2.4"/>
    </reaction>
</comment>
<dbReference type="Pfam" id="PF16124">
    <property type="entry name" value="RecQ_Zn_bind"/>
    <property type="match status" value="1"/>
</dbReference>
<evidence type="ECO:0000256" key="10">
    <source>
        <dbReference type="ARBA" id="ARBA00034808"/>
    </source>
</evidence>
<keyword evidence="4" id="KW-0378">Hydrolase</keyword>
<dbReference type="InterPro" id="IPR014001">
    <property type="entry name" value="Helicase_ATP-bd"/>
</dbReference>
<organism>
    <name type="scientific">Culex quinquefasciatus</name>
    <name type="common">Southern house mosquito</name>
    <name type="synonym">Culex pungens</name>
    <dbReference type="NCBI Taxonomy" id="7176"/>
    <lineage>
        <taxon>Eukaryota</taxon>
        <taxon>Metazoa</taxon>
        <taxon>Ecdysozoa</taxon>
        <taxon>Arthropoda</taxon>
        <taxon>Hexapoda</taxon>
        <taxon>Insecta</taxon>
        <taxon>Pterygota</taxon>
        <taxon>Neoptera</taxon>
        <taxon>Endopterygota</taxon>
        <taxon>Diptera</taxon>
        <taxon>Nematocera</taxon>
        <taxon>Culicoidea</taxon>
        <taxon>Culicidae</taxon>
        <taxon>Culicinae</taxon>
        <taxon>Culicini</taxon>
        <taxon>Culex</taxon>
        <taxon>Culex</taxon>
    </lineage>
</organism>
<dbReference type="GO" id="GO:0003677">
    <property type="term" value="F:DNA binding"/>
    <property type="evidence" value="ECO:0007669"/>
    <property type="project" value="UniProtKB-KW"/>
</dbReference>
<dbReference type="InParanoid" id="B0WKF2"/>
<gene>
    <name evidence="17" type="primary">6039612</name>
    <name evidence="16" type="ORF">CpipJ_CPIJ007658</name>
</gene>
<feature type="compositionally biased region" description="Low complexity" evidence="12">
    <location>
        <begin position="583"/>
        <end position="600"/>
    </location>
</feature>
<sequence length="1079" mass="121418">MSSVDTPQPEHLSALESYFGHSGFRPMQWRIIRSIIEERRDNCVIMATGYGKSLTYQFPSVFLGRLTLVVSPLISLMEDQVLSLNLGNIPACLLGSAQRANLVPEIREGKFRVVYVTPEYLTGDTGRYLLEQVLDQLVLIAIDEAHCLSKWGHDFRPAYRNLGVVRRICPRVPILAVTATATPNVRQDIVTSLGLREPQVLCTGFDRPNLQFHVRMKSSLGFWEDVKGLLSRNTEGSIIIYCLTRKQTDEIVDTLRSCKVQCEAYHAGLTLKQRKEVHESFVRDRVQIIVATIAFGMGIDKPDVRLVIHYGASKDLESYYQEAGRAGRDGQPSKVVMFWNRADFKTHEFLRENTPGGQQKNLEALSKKMHEYLDTRDCRRQFILNYFEGDSAKPTTSQKNCCDNCDRTSSGVKDSERYEGIDESGQYDFTQDTEQLLKAIDAFGGGTGIALPIALLRGSKAKKLNESYLRNPLHGVGKARDEEWWKALAALLEREGFLNKVKVPNTFNKFAVIYKVQMTPAAKRWLETANRKLKMKPTAEMFKSIRLVRAQPLFDTTNGTQSSDFQPKPKIASASTFRQLLPMPSSSSSSRLLPDLSAPSKQQDDPVQELMKTLLKKRTELASTYECMPYMIASNLALQQLATLRPQNLEEMKQAKLDGFSDIKIHKFGRELLSCVRRKVREEPVEAESGGSSSSSMSSLQRALLEHPLAKTKFSSTFQTTWNMWQEGRSLADIAKVRGLAEGTLTGHLCEAIKHGFPFDWRQLARMDIDRDLYGHIKSNLPECLDGVKLTDVKNACMPNVTFDQIKLVLNHVHVRQHLRALNVPFDDPDGEFKPKAQVATKPEPASEDLWGDDDGDEVAESSFAEIDRICEEQQHQKQDISTVTIEDDDGDFDLDEIAALERAVINDVSMRGVVAEPKRVAYEEEEVDEIKPSPAKKAKVEQAATTTGGNIFRFKTASSSNSAAVTRKPNKRIMYDDDDEDSEEERKRAATSLVPLRRAKIIERLRMIEILANYFCSVVLILSPDDLLASVVRKLSKVKVEDIALVLKTESVNQIVQLLLEDGVVYLVDKCSMMPGTP</sequence>
<evidence type="ECO:0000256" key="4">
    <source>
        <dbReference type="ARBA" id="ARBA00022801"/>
    </source>
</evidence>
<comment type="cofactor">
    <cofactor evidence="1">
        <name>Zn(2+)</name>
        <dbReference type="ChEBI" id="CHEBI:29105"/>
    </cofactor>
</comment>
<keyword evidence="8" id="KW-0413">Isomerase</keyword>
<dbReference type="InterPro" id="IPR044876">
    <property type="entry name" value="HRDC_dom_sf"/>
</dbReference>
<keyword evidence="6" id="KW-0067">ATP-binding</keyword>
<dbReference type="GO" id="GO:0000724">
    <property type="term" value="P:double-strand break repair via homologous recombination"/>
    <property type="evidence" value="ECO:0007669"/>
    <property type="project" value="TreeGrafter"/>
</dbReference>
<dbReference type="InterPro" id="IPR027417">
    <property type="entry name" value="P-loop_NTPase"/>
</dbReference>
<dbReference type="Pfam" id="PF09382">
    <property type="entry name" value="RQC"/>
    <property type="match status" value="1"/>
</dbReference>
<evidence type="ECO:0000259" key="14">
    <source>
        <dbReference type="PROSITE" id="PS51192"/>
    </source>
</evidence>
<evidence type="ECO:0000256" key="1">
    <source>
        <dbReference type="ARBA" id="ARBA00001947"/>
    </source>
</evidence>
<dbReference type="GO" id="GO:0043138">
    <property type="term" value="F:3'-5' DNA helicase activity"/>
    <property type="evidence" value="ECO:0007669"/>
    <property type="project" value="UniProtKB-EC"/>
</dbReference>
<dbReference type="InterPro" id="IPR036388">
    <property type="entry name" value="WH-like_DNA-bd_sf"/>
</dbReference>
<evidence type="ECO:0000313" key="16">
    <source>
        <dbReference type="EMBL" id="EDS29771.1"/>
    </source>
</evidence>
<evidence type="ECO:0000256" key="9">
    <source>
        <dbReference type="ARBA" id="ARBA00034617"/>
    </source>
</evidence>
<keyword evidence="3" id="KW-0547">Nucleotide-binding</keyword>
<feature type="domain" description="HRDC" evidence="13">
    <location>
        <begin position="604"/>
        <end position="686"/>
    </location>
</feature>
<dbReference type="InterPro" id="IPR018982">
    <property type="entry name" value="RQC_domain"/>
</dbReference>
<comment type="catalytic activity">
    <reaction evidence="11">
        <text>ATP + H2O = ADP + phosphate + H(+)</text>
        <dbReference type="Rhea" id="RHEA:13065"/>
        <dbReference type="ChEBI" id="CHEBI:15377"/>
        <dbReference type="ChEBI" id="CHEBI:15378"/>
        <dbReference type="ChEBI" id="CHEBI:30616"/>
        <dbReference type="ChEBI" id="CHEBI:43474"/>
        <dbReference type="ChEBI" id="CHEBI:456216"/>
    </reaction>
</comment>